<reference evidence="2" key="2">
    <citation type="journal article" date="2017" name="Nat. Plants">
        <title>The Aegilops tauschii genome reveals multiple impacts of transposons.</title>
        <authorList>
            <person name="Zhao G."/>
            <person name="Zou C."/>
            <person name="Li K."/>
            <person name="Wang K."/>
            <person name="Li T."/>
            <person name="Gao L."/>
            <person name="Zhang X."/>
            <person name="Wang H."/>
            <person name="Yang Z."/>
            <person name="Liu X."/>
            <person name="Jiang W."/>
            <person name="Mao L."/>
            <person name="Kong X."/>
            <person name="Jiao Y."/>
            <person name="Jia J."/>
        </authorList>
    </citation>
    <scope>NUCLEOTIDE SEQUENCE [LARGE SCALE GENOMIC DNA]</scope>
    <source>
        <strain evidence="2">cv. AL8/78</strain>
    </source>
</reference>
<dbReference type="EnsemblPlants" id="AET1Gv20287200.14">
    <property type="protein sequence ID" value="AET1Gv20287200.14"/>
    <property type="gene ID" value="AET1Gv20287200"/>
</dbReference>
<dbReference type="AlphaFoldDB" id="A0A452Y4A4"/>
<evidence type="ECO:0000313" key="2">
    <source>
        <dbReference type="Proteomes" id="UP000015105"/>
    </source>
</evidence>
<reference evidence="1" key="3">
    <citation type="journal article" date="2017" name="Nature">
        <title>Genome sequence of the progenitor of the wheat D genome Aegilops tauschii.</title>
        <authorList>
            <person name="Luo M.C."/>
            <person name="Gu Y.Q."/>
            <person name="Puiu D."/>
            <person name="Wang H."/>
            <person name="Twardziok S.O."/>
            <person name="Deal K.R."/>
            <person name="Huo N."/>
            <person name="Zhu T."/>
            <person name="Wang L."/>
            <person name="Wang Y."/>
            <person name="McGuire P.E."/>
            <person name="Liu S."/>
            <person name="Long H."/>
            <person name="Ramasamy R.K."/>
            <person name="Rodriguez J.C."/>
            <person name="Van S.L."/>
            <person name="Yuan L."/>
            <person name="Wang Z."/>
            <person name="Xia Z."/>
            <person name="Xiao L."/>
            <person name="Anderson O.D."/>
            <person name="Ouyang S."/>
            <person name="Liang Y."/>
            <person name="Zimin A.V."/>
            <person name="Pertea G."/>
            <person name="Qi P."/>
            <person name="Bennetzen J.L."/>
            <person name="Dai X."/>
            <person name="Dawson M.W."/>
            <person name="Muller H.G."/>
            <person name="Kugler K."/>
            <person name="Rivarola-Duarte L."/>
            <person name="Spannagl M."/>
            <person name="Mayer K.F.X."/>
            <person name="Lu F.H."/>
            <person name="Bevan M.W."/>
            <person name="Leroy P."/>
            <person name="Li P."/>
            <person name="You F.M."/>
            <person name="Sun Q."/>
            <person name="Liu Z."/>
            <person name="Lyons E."/>
            <person name="Wicker T."/>
            <person name="Salzberg S.L."/>
            <person name="Devos K.M."/>
            <person name="Dvorak J."/>
        </authorList>
    </citation>
    <scope>NUCLEOTIDE SEQUENCE [LARGE SCALE GENOMIC DNA]</scope>
    <source>
        <strain evidence="1">cv. AL8/78</strain>
    </source>
</reference>
<keyword evidence="2" id="KW-1185">Reference proteome</keyword>
<reference evidence="1" key="4">
    <citation type="submission" date="2019-03" db="UniProtKB">
        <authorList>
            <consortium name="EnsemblPlants"/>
        </authorList>
    </citation>
    <scope>IDENTIFICATION</scope>
</reference>
<dbReference type="Gramene" id="AET1Gv20287200.14">
    <property type="protein sequence ID" value="AET1Gv20287200.14"/>
    <property type="gene ID" value="AET1Gv20287200"/>
</dbReference>
<evidence type="ECO:0000313" key="1">
    <source>
        <dbReference type="EnsemblPlants" id="AET1Gv20287200.14"/>
    </source>
</evidence>
<protein>
    <recommendedName>
        <fullName evidence="3">ATP-dependent DNA helicase</fullName>
    </recommendedName>
</protein>
<proteinExistence type="predicted"/>
<organism evidence="1 2">
    <name type="scientific">Aegilops tauschii subsp. strangulata</name>
    <name type="common">Goatgrass</name>
    <dbReference type="NCBI Taxonomy" id="200361"/>
    <lineage>
        <taxon>Eukaryota</taxon>
        <taxon>Viridiplantae</taxon>
        <taxon>Streptophyta</taxon>
        <taxon>Embryophyta</taxon>
        <taxon>Tracheophyta</taxon>
        <taxon>Spermatophyta</taxon>
        <taxon>Magnoliopsida</taxon>
        <taxon>Liliopsida</taxon>
        <taxon>Poales</taxon>
        <taxon>Poaceae</taxon>
        <taxon>BOP clade</taxon>
        <taxon>Pooideae</taxon>
        <taxon>Triticodae</taxon>
        <taxon>Triticeae</taxon>
        <taxon>Triticinae</taxon>
        <taxon>Aegilops</taxon>
    </lineage>
</organism>
<accession>A0A452Y4A4</accession>
<sequence length="85" mass="9739">MLFINFLPPAVAHEGESDPSWITIPDELLIHTDGDKIDAIVQVVYKDVPTRYSDVDYLKERAILTPTNQVAENYKRVRSIFSAYQ</sequence>
<reference evidence="2" key="1">
    <citation type="journal article" date="2014" name="Science">
        <title>Ancient hybridizations among the ancestral genomes of bread wheat.</title>
        <authorList>
            <consortium name="International Wheat Genome Sequencing Consortium,"/>
            <person name="Marcussen T."/>
            <person name="Sandve S.R."/>
            <person name="Heier L."/>
            <person name="Spannagl M."/>
            <person name="Pfeifer M."/>
            <person name="Jakobsen K.S."/>
            <person name="Wulff B.B."/>
            <person name="Steuernagel B."/>
            <person name="Mayer K.F."/>
            <person name="Olsen O.A."/>
        </authorList>
    </citation>
    <scope>NUCLEOTIDE SEQUENCE [LARGE SCALE GENOMIC DNA]</scope>
    <source>
        <strain evidence="2">cv. AL8/78</strain>
    </source>
</reference>
<dbReference type="Proteomes" id="UP000015105">
    <property type="component" value="Chromosome 1D"/>
</dbReference>
<name>A0A452Y4A4_AEGTS</name>
<evidence type="ECO:0008006" key="3">
    <source>
        <dbReference type="Google" id="ProtNLM"/>
    </source>
</evidence>
<reference evidence="1" key="5">
    <citation type="journal article" date="2021" name="G3 (Bethesda)">
        <title>Aegilops tauschii genome assembly Aet v5.0 features greater sequence contiguity and improved annotation.</title>
        <authorList>
            <person name="Wang L."/>
            <person name="Zhu T."/>
            <person name="Rodriguez J.C."/>
            <person name="Deal K.R."/>
            <person name="Dubcovsky J."/>
            <person name="McGuire P.E."/>
            <person name="Lux T."/>
            <person name="Spannagl M."/>
            <person name="Mayer K.F.X."/>
            <person name="Baldrich P."/>
            <person name="Meyers B.C."/>
            <person name="Huo N."/>
            <person name="Gu Y.Q."/>
            <person name="Zhou H."/>
            <person name="Devos K.M."/>
            <person name="Bennetzen J.L."/>
            <person name="Unver T."/>
            <person name="Budak H."/>
            <person name="Gulick P.J."/>
            <person name="Galiba G."/>
            <person name="Kalapos B."/>
            <person name="Nelson D.R."/>
            <person name="Li P."/>
            <person name="You F.M."/>
            <person name="Luo M.C."/>
            <person name="Dvorak J."/>
        </authorList>
    </citation>
    <scope>NUCLEOTIDE SEQUENCE [LARGE SCALE GENOMIC DNA]</scope>
    <source>
        <strain evidence="1">cv. AL8/78</strain>
    </source>
</reference>